<keyword evidence="2" id="KW-1185">Reference proteome</keyword>
<protein>
    <submittedName>
        <fullName evidence="1">Uncharacterized protein</fullName>
    </submittedName>
</protein>
<evidence type="ECO:0000313" key="1">
    <source>
        <dbReference type="EMBL" id="KAK9744859.1"/>
    </source>
</evidence>
<accession>A0AAW1MAW0</accession>
<reference evidence="1 2" key="1">
    <citation type="journal article" date="2024" name="BMC Genomics">
        <title>De novo assembly and annotation of Popillia japonica's genome with initial clues to its potential as an invasive pest.</title>
        <authorList>
            <person name="Cucini C."/>
            <person name="Boschi S."/>
            <person name="Funari R."/>
            <person name="Cardaioli E."/>
            <person name="Iannotti N."/>
            <person name="Marturano G."/>
            <person name="Paoli F."/>
            <person name="Bruttini M."/>
            <person name="Carapelli A."/>
            <person name="Frati F."/>
            <person name="Nardi F."/>
        </authorList>
    </citation>
    <scope>NUCLEOTIDE SEQUENCE [LARGE SCALE GENOMIC DNA]</scope>
    <source>
        <strain evidence="1">DMR45628</strain>
    </source>
</reference>
<dbReference type="AlphaFoldDB" id="A0AAW1MAW0"/>
<organism evidence="1 2">
    <name type="scientific">Popillia japonica</name>
    <name type="common">Japanese beetle</name>
    <dbReference type="NCBI Taxonomy" id="7064"/>
    <lineage>
        <taxon>Eukaryota</taxon>
        <taxon>Metazoa</taxon>
        <taxon>Ecdysozoa</taxon>
        <taxon>Arthropoda</taxon>
        <taxon>Hexapoda</taxon>
        <taxon>Insecta</taxon>
        <taxon>Pterygota</taxon>
        <taxon>Neoptera</taxon>
        <taxon>Endopterygota</taxon>
        <taxon>Coleoptera</taxon>
        <taxon>Polyphaga</taxon>
        <taxon>Scarabaeiformia</taxon>
        <taxon>Scarabaeidae</taxon>
        <taxon>Rutelinae</taxon>
        <taxon>Popillia</taxon>
    </lineage>
</organism>
<comment type="caution">
    <text evidence="1">The sequence shown here is derived from an EMBL/GenBank/DDBJ whole genome shotgun (WGS) entry which is preliminary data.</text>
</comment>
<name>A0AAW1MAW0_POPJA</name>
<dbReference type="EMBL" id="JASPKY010000054">
    <property type="protein sequence ID" value="KAK9744859.1"/>
    <property type="molecule type" value="Genomic_DNA"/>
</dbReference>
<gene>
    <name evidence="1" type="ORF">QE152_g7351</name>
</gene>
<sequence length="84" mass="9299">MKLRCCQKTELDIANDTSDTGTSTPDNRSTTFWCQLQIEYDLLKSVASGIAITESNSSIISSVPDIKEKLQQRASCLSQQEAKK</sequence>
<dbReference type="Proteomes" id="UP001458880">
    <property type="component" value="Unassembled WGS sequence"/>
</dbReference>
<evidence type="ECO:0000313" key="2">
    <source>
        <dbReference type="Proteomes" id="UP001458880"/>
    </source>
</evidence>
<proteinExistence type="predicted"/>